<evidence type="ECO:0000256" key="1">
    <source>
        <dbReference type="SAM" id="MobiDB-lite"/>
    </source>
</evidence>
<feature type="compositionally biased region" description="Basic and acidic residues" evidence="1">
    <location>
        <begin position="536"/>
        <end position="571"/>
    </location>
</feature>
<feature type="domain" description="Helicase-associated" evidence="2">
    <location>
        <begin position="101"/>
        <end position="158"/>
    </location>
</feature>
<gene>
    <name evidence="3" type="ORF">FisN_3Hu528</name>
</gene>
<feature type="compositionally biased region" description="Polar residues" evidence="1">
    <location>
        <begin position="520"/>
        <end position="535"/>
    </location>
</feature>
<evidence type="ECO:0000259" key="2">
    <source>
        <dbReference type="Pfam" id="PF03457"/>
    </source>
</evidence>
<dbReference type="Proteomes" id="UP000198406">
    <property type="component" value="Unassembled WGS sequence"/>
</dbReference>
<evidence type="ECO:0000313" key="4">
    <source>
        <dbReference type="Proteomes" id="UP000198406"/>
    </source>
</evidence>
<organism evidence="3 4">
    <name type="scientific">Fistulifera solaris</name>
    <name type="common">Oleaginous diatom</name>
    <dbReference type="NCBI Taxonomy" id="1519565"/>
    <lineage>
        <taxon>Eukaryota</taxon>
        <taxon>Sar</taxon>
        <taxon>Stramenopiles</taxon>
        <taxon>Ochrophyta</taxon>
        <taxon>Bacillariophyta</taxon>
        <taxon>Bacillariophyceae</taxon>
        <taxon>Bacillariophycidae</taxon>
        <taxon>Naviculales</taxon>
        <taxon>Naviculaceae</taxon>
        <taxon>Fistulifera</taxon>
    </lineage>
</organism>
<proteinExistence type="predicted"/>
<dbReference type="Pfam" id="PF03457">
    <property type="entry name" value="HA"/>
    <property type="match status" value="4"/>
</dbReference>
<evidence type="ECO:0000313" key="3">
    <source>
        <dbReference type="EMBL" id="GAX20621.1"/>
    </source>
</evidence>
<protein>
    <recommendedName>
        <fullName evidence="2">Helicase-associated domain-containing protein</fullName>
    </recommendedName>
</protein>
<dbReference type="PANTHER" id="PTHR33418:SF1">
    <property type="entry name" value="HELICASE-ASSOCIATED DOMAIN-CONTAINING PROTEIN"/>
    <property type="match status" value="1"/>
</dbReference>
<dbReference type="PANTHER" id="PTHR33418">
    <property type="entry name" value="HELICASE-ASSOCIATED"/>
    <property type="match status" value="1"/>
</dbReference>
<feature type="domain" description="Helicase-associated" evidence="2">
    <location>
        <begin position="31"/>
        <end position="92"/>
    </location>
</feature>
<dbReference type="AlphaFoldDB" id="A0A1Z5K3G7"/>
<dbReference type="OrthoDB" id="45515at2759"/>
<feature type="region of interest" description="Disordered" evidence="1">
    <location>
        <begin position="612"/>
        <end position="631"/>
    </location>
</feature>
<feature type="domain" description="Helicase-associated" evidence="2">
    <location>
        <begin position="270"/>
        <end position="326"/>
    </location>
</feature>
<dbReference type="EMBL" id="BDSP01000150">
    <property type="protein sequence ID" value="GAX20621.1"/>
    <property type="molecule type" value="Genomic_DNA"/>
</dbReference>
<dbReference type="InParanoid" id="A0A1Z5K3G7"/>
<feature type="domain" description="Helicase-associated" evidence="2">
    <location>
        <begin position="185"/>
        <end position="245"/>
    </location>
</feature>
<name>A0A1Z5K3G7_FISSO</name>
<reference evidence="3 4" key="1">
    <citation type="journal article" date="2015" name="Plant Cell">
        <title>Oil accumulation by the oleaginous diatom Fistulifera solaris as revealed by the genome and transcriptome.</title>
        <authorList>
            <person name="Tanaka T."/>
            <person name="Maeda Y."/>
            <person name="Veluchamy A."/>
            <person name="Tanaka M."/>
            <person name="Abida H."/>
            <person name="Marechal E."/>
            <person name="Bowler C."/>
            <person name="Muto M."/>
            <person name="Sunaga Y."/>
            <person name="Tanaka M."/>
            <person name="Yoshino T."/>
            <person name="Taniguchi T."/>
            <person name="Fukuda Y."/>
            <person name="Nemoto M."/>
            <person name="Matsumoto M."/>
            <person name="Wong P.S."/>
            <person name="Aburatani S."/>
            <person name="Fujibuchi W."/>
        </authorList>
    </citation>
    <scope>NUCLEOTIDE SEQUENCE [LARGE SCALE GENOMIC DNA]</scope>
    <source>
        <strain evidence="3 4">JPCC DA0580</strain>
    </source>
</reference>
<accession>A0A1Z5K3G7</accession>
<sequence length="794" mass="90283">MNIRPSSEEETPQVTARHEMPEVWLEATPNDKIWMEKYGRLVAFRETRGHCNVSKRFEDDKELGSWVANQRLAYRAGTLRKDREKLLNKIEFSWASTKTTTSWMDRYNQLVALKEKNGHFKITADNLPLRNWLNTQRMFYRSGTLRQERKDLLDEIGMVWNVRNGRHSPVAPAPKFDLTALQNNEESWNRMFARLKEFYQQNGHTDVLANSDDLELLQWVSLQQNLHKLGRLDEKYEKVLCEIGFSWESQLQQDKNATKNDRQMPLTREDELWLSQFLLLCDFQQQHGHTNVPHTSETSALAQWWLVQQRLMKRGRLSDEKKQQLRRFLRAELAMTAASSSSKTSREPQVASVNNVPTTGPVGSHALVSEAHGVQFLNGGSQSRVKATAAEASSAAVASSDVDAPRIIQKFAIGTRIEKAFEVDGVLQVFGGNIFSFEQFEEDDGTHTWGYMIHYDDGDKEHMLEADVEKNLVVAKKLKRATKSHQNLKLSKRAKRTCPFSNDAHLAPSAETTIPFISNEATASPVQDTGTSNDKNSTETLRDSSKFRAETKKASGEDEAGRESRVRDAKLLRQPPNTASQEKVLASSKLMNKSENDSSSSEDEPLHLLVRKQARPGKRKANQDNQSGGADLEQVYLPDCPEVQTGATTINNQRAIQDEAVRKDYILRLPISQQINEGKESHGESVDKDHQLRMDVRHQYQSAANHASQKKAIQQELADKDQQLHMPVSEEYHCTAKKANKAKEIQHEIMYLVDDEEPTIADPPQTSIETVNHPPQKFPTGTTISRKFFDLSDN</sequence>
<keyword evidence="4" id="KW-1185">Reference proteome</keyword>
<dbReference type="InterPro" id="IPR005114">
    <property type="entry name" value="Helicase_assoc"/>
</dbReference>
<comment type="caution">
    <text evidence="3">The sequence shown here is derived from an EMBL/GenBank/DDBJ whole genome shotgun (WGS) entry which is preliminary data.</text>
</comment>
<feature type="region of interest" description="Disordered" evidence="1">
    <location>
        <begin position="758"/>
        <end position="794"/>
    </location>
</feature>
<dbReference type="Gene3D" id="6.10.140.530">
    <property type="match status" value="4"/>
</dbReference>
<feature type="region of interest" description="Disordered" evidence="1">
    <location>
        <begin position="520"/>
        <end position="606"/>
    </location>
</feature>